<name>A0ABD2K0V7_HETSC</name>
<protein>
    <submittedName>
        <fullName evidence="2">Uncharacterized protein</fullName>
    </submittedName>
</protein>
<proteinExistence type="predicted"/>
<gene>
    <name evidence="2" type="ORF">niasHS_004917</name>
</gene>
<sequence>MGKRKQPAKCRCNGRCDECRQKIEMKAFEERQKIIKNCKREHLLENVRALYEHDKKKYARAYSNKTAVIAEVVDGPWSLTCDKCGEKFDYYAVRWEGSSEDFSWGRGVTIIASTEMDDCVDVVEYEKRKAEVVKERLRASNRQLVAFTESPELMIQKILEEEANRKGEAEEAQTKRGLEEEEE</sequence>
<feature type="region of interest" description="Disordered" evidence="1">
    <location>
        <begin position="160"/>
        <end position="183"/>
    </location>
</feature>
<keyword evidence="3" id="KW-1185">Reference proteome</keyword>
<organism evidence="2 3">
    <name type="scientific">Heterodera schachtii</name>
    <name type="common">Sugarbeet cyst nematode worm</name>
    <name type="synonym">Tylenchus schachtii</name>
    <dbReference type="NCBI Taxonomy" id="97005"/>
    <lineage>
        <taxon>Eukaryota</taxon>
        <taxon>Metazoa</taxon>
        <taxon>Ecdysozoa</taxon>
        <taxon>Nematoda</taxon>
        <taxon>Chromadorea</taxon>
        <taxon>Rhabditida</taxon>
        <taxon>Tylenchina</taxon>
        <taxon>Tylenchomorpha</taxon>
        <taxon>Tylenchoidea</taxon>
        <taxon>Heteroderidae</taxon>
        <taxon>Heteroderinae</taxon>
        <taxon>Heterodera</taxon>
    </lineage>
</organism>
<accession>A0ABD2K0V7</accession>
<evidence type="ECO:0000313" key="3">
    <source>
        <dbReference type="Proteomes" id="UP001620645"/>
    </source>
</evidence>
<dbReference type="Proteomes" id="UP001620645">
    <property type="component" value="Unassembled WGS sequence"/>
</dbReference>
<reference evidence="2 3" key="1">
    <citation type="submission" date="2024-10" db="EMBL/GenBank/DDBJ databases">
        <authorList>
            <person name="Kim D."/>
        </authorList>
    </citation>
    <scope>NUCLEOTIDE SEQUENCE [LARGE SCALE GENOMIC DNA]</scope>
    <source>
        <strain evidence="2">Taebaek</strain>
    </source>
</reference>
<dbReference type="EMBL" id="JBICCN010000073">
    <property type="protein sequence ID" value="KAL3096279.1"/>
    <property type="molecule type" value="Genomic_DNA"/>
</dbReference>
<evidence type="ECO:0000256" key="1">
    <source>
        <dbReference type="SAM" id="MobiDB-lite"/>
    </source>
</evidence>
<comment type="caution">
    <text evidence="2">The sequence shown here is derived from an EMBL/GenBank/DDBJ whole genome shotgun (WGS) entry which is preliminary data.</text>
</comment>
<dbReference type="AlphaFoldDB" id="A0ABD2K0V7"/>
<evidence type="ECO:0000313" key="2">
    <source>
        <dbReference type="EMBL" id="KAL3096279.1"/>
    </source>
</evidence>